<feature type="region of interest" description="Disordered" evidence="1">
    <location>
        <begin position="124"/>
        <end position="157"/>
    </location>
</feature>
<dbReference type="RefSeq" id="XP_035580803.1">
    <property type="nucleotide sequence ID" value="XM_035724910.1"/>
</dbReference>
<name>A0A6P9FG29_ZALCA</name>
<evidence type="ECO:0000313" key="3">
    <source>
        <dbReference type="RefSeq" id="XP_035580803.1"/>
    </source>
</evidence>
<reference evidence="3" key="1">
    <citation type="submission" date="2025-08" db="UniProtKB">
        <authorList>
            <consortium name="RefSeq"/>
        </authorList>
    </citation>
    <scope>IDENTIFICATION</scope>
    <source>
        <tissue evidence="3">Blood</tissue>
    </source>
</reference>
<keyword evidence="2" id="KW-1185">Reference proteome</keyword>
<protein>
    <submittedName>
        <fullName evidence="3">Wiskott-Aldrich syndrome protein family member 1-like</fullName>
    </submittedName>
</protein>
<dbReference type="Proteomes" id="UP000515165">
    <property type="component" value="Chromosome 17"/>
</dbReference>
<evidence type="ECO:0000256" key="1">
    <source>
        <dbReference type="SAM" id="MobiDB-lite"/>
    </source>
</evidence>
<dbReference type="AlphaFoldDB" id="A0A6P9FG29"/>
<proteinExistence type="predicted"/>
<feature type="region of interest" description="Disordered" evidence="1">
    <location>
        <begin position="41"/>
        <end position="75"/>
    </location>
</feature>
<dbReference type="KEGG" id="zca:118356425"/>
<sequence length="170" mass="17852">MCWEGLAEADEVNPRARRTAMLRDKTPNPIKELLQHAVSLRHGPPHPPQAPLPFLSLCSSPTSPPPASPRPSRLLLPALGPSPGLCLPLLVSCPHRYPGLPGDPSAPLRRPPAEADWSIWAGAAGSAAGSNPGPHELGDRGSNGAGGPEHRDLGGLPQLHLNWKLGISPQ</sequence>
<feature type="compositionally biased region" description="Low complexity" evidence="1">
    <location>
        <begin position="52"/>
        <end position="61"/>
    </location>
</feature>
<evidence type="ECO:0000313" key="2">
    <source>
        <dbReference type="Proteomes" id="UP000515165"/>
    </source>
</evidence>
<organism evidence="2 3">
    <name type="scientific">Zalophus californianus</name>
    <name type="common">California sealion</name>
    <dbReference type="NCBI Taxonomy" id="9704"/>
    <lineage>
        <taxon>Eukaryota</taxon>
        <taxon>Metazoa</taxon>
        <taxon>Chordata</taxon>
        <taxon>Craniata</taxon>
        <taxon>Vertebrata</taxon>
        <taxon>Euteleostomi</taxon>
        <taxon>Mammalia</taxon>
        <taxon>Eutheria</taxon>
        <taxon>Laurasiatheria</taxon>
        <taxon>Carnivora</taxon>
        <taxon>Caniformia</taxon>
        <taxon>Pinnipedia</taxon>
        <taxon>Otariidae</taxon>
        <taxon>Zalophus</taxon>
    </lineage>
</organism>
<gene>
    <name evidence="3" type="primary">LOC118356425</name>
</gene>
<dbReference type="GeneID" id="118356425"/>
<accession>A0A6P9FG29</accession>